<organism evidence="1">
    <name type="scientific">Salmonella enterica subsp. enterica serovar Schwarzengrund</name>
    <dbReference type="NCBI Taxonomy" id="340190"/>
    <lineage>
        <taxon>Bacteria</taxon>
        <taxon>Pseudomonadati</taxon>
        <taxon>Pseudomonadota</taxon>
        <taxon>Gammaproteobacteria</taxon>
        <taxon>Enterobacterales</taxon>
        <taxon>Enterobacteriaceae</taxon>
        <taxon>Salmonella</taxon>
    </lineage>
</organism>
<protein>
    <submittedName>
        <fullName evidence="1">Glucarate dehydratase</fullName>
    </submittedName>
</protein>
<dbReference type="AlphaFoldDB" id="A0A634IQ71"/>
<proteinExistence type="predicted"/>
<gene>
    <name evidence="1" type="ORF">B9761_07280</name>
</gene>
<evidence type="ECO:0000313" key="1">
    <source>
        <dbReference type="EMBL" id="EDG7671400.1"/>
    </source>
</evidence>
<reference evidence="1" key="1">
    <citation type="submission" date="2018-07" db="EMBL/GenBank/DDBJ databases">
        <authorList>
            <consortium name="GenomeTrakr network: Whole genome sequencing for foodborne pathogen traceback"/>
        </authorList>
    </citation>
    <scope>NUCLEOTIDE SEQUENCE</scope>
    <source>
        <strain evidence="1">FSIS1700706</strain>
    </source>
</reference>
<dbReference type="EMBL" id="AAMFGU010000004">
    <property type="protein sequence ID" value="EDG7671400.1"/>
    <property type="molecule type" value="Genomic_DNA"/>
</dbReference>
<name>A0A634IQ71_SALET</name>
<comment type="caution">
    <text evidence="1">The sequence shown here is derived from an EMBL/GenBank/DDBJ whole genome shotgun (WGS) entry which is preliminary data.</text>
</comment>
<feature type="non-terminal residue" evidence="1">
    <location>
        <position position="25"/>
    </location>
</feature>
<accession>A0A634IQ71</accession>
<sequence length="25" mass="2672">MTTQSSPVITDMKVIPVAGHDSMLL</sequence>